<evidence type="ECO:0000256" key="3">
    <source>
        <dbReference type="ARBA" id="ARBA00023136"/>
    </source>
</evidence>
<feature type="transmembrane region" description="Helical" evidence="4">
    <location>
        <begin position="363"/>
        <end position="387"/>
    </location>
</feature>
<dbReference type="Proteomes" id="UP000431269">
    <property type="component" value="Chromosome"/>
</dbReference>
<gene>
    <name evidence="6" type="primary">tetA_2</name>
    <name evidence="6" type="ORF">DSM104635_00965</name>
</gene>
<dbReference type="PANTHER" id="PTHR23546">
    <property type="entry name" value="TRANSPORT PROTEIN"/>
    <property type="match status" value="1"/>
</dbReference>
<feature type="transmembrane region" description="Helical" evidence="4">
    <location>
        <begin position="192"/>
        <end position="210"/>
    </location>
</feature>
<proteinExistence type="predicted"/>
<feature type="transmembrane region" description="Helical" evidence="4">
    <location>
        <begin position="90"/>
        <end position="111"/>
    </location>
</feature>
<keyword evidence="3 4" id="KW-0472">Membrane</keyword>
<keyword evidence="1 4" id="KW-0812">Transmembrane</keyword>
<dbReference type="InterPro" id="IPR036259">
    <property type="entry name" value="MFS_trans_sf"/>
</dbReference>
<feature type="transmembrane region" description="Helical" evidence="4">
    <location>
        <begin position="59"/>
        <end position="78"/>
    </location>
</feature>
<evidence type="ECO:0000256" key="1">
    <source>
        <dbReference type="ARBA" id="ARBA00022692"/>
    </source>
</evidence>
<dbReference type="Pfam" id="PF07690">
    <property type="entry name" value="MFS_1"/>
    <property type="match status" value="2"/>
</dbReference>
<feature type="transmembrane region" description="Helical" evidence="4">
    <location>
        <begin position="240"/>
        <end position="261"/>
    </location>
</feature>
<dbReference type="KEGG" id="tsv:DSM104635_00965"/>
<evidence type="ECO:0000313" key="7">
    <source>
        <dbReference type="Proteomes" id="UP000431269"/>
    </source>
</evidence>
<feature type="transmembrane region" description="Helical" evidence="4">
    <location>
        <begin position="394"/>
        <end position="412"/>
    </location>
</feature>
<dbReference type="Gene3D" id="1.20.1250.20">
    <property type="entry name" value="MFS general substrate transporter like domains"/>
    <property type="match status" value="1"/>
</dbReference>
<dbReference type="SUPFAM" id="SSF103473">
    <property type="entry name" value="MFS general substrate transporter"/>
    <property type="match status" value="1"/>
</dbReference>
<reference evidence="7" key="1">
    <citation type="submission" date="2019-12" db="EMBL/GenBank/DDBJ databases">
        <title>Complete genome of Terracaulis silvestris 0127_4.</title>
        <authorList>
            <person name="Vieira S."/>
            <person name="Riedel T."/>
            <person name="Sproer C."/>
            <person name="Pascual J."/>
            <person name="Boedeker C."/>
            <person name="Overmann J."/>
        </authorList>
    </citation>
    <scope>NUCLEOTIDE SEQUENCE [LARGE SCALE GENOMIC DNA]</scope>
    <source>
        <strain evidence="7">0127_4</strain>
    </source>
</reference>
<feature type="transmembrane region" description="Helical" evidence="4">
    <location>
        <begin position="161"/>
        <end position="186"/>
    </location>
</feature>
<dbReference type="GO" id="GO:0022857">
    <property type="term" value="F:transmembrane transporter activity"/>
    <property type="evidence" value="ECO:0007669"/>
    <property type="project" value="InterPro"/>
</dbReference>
<accession>A0A6I6MI47</accession>
<evidence type="ECO:0000313" key="6">
    <source>
        <dbReference type="EMBL" id="QGZ94149.1"/>
    </source>
</evidence>
<dbReference type="PROSITE" id="PS50850">
    <property type="entry name" value="MFS"/>
    <property type="match status" value="1"/>
</dbReference>
<organism evidence="6 7">
    <name type="scientific">Terricaulis silvestris</name>
    <dbReference type="NCBI Taxonomy" id="2686094"/>
    <lineage>
        <taxon>Bacteria</taxon>
        <taxon>Pseudomonadati</taxon>
        <taxon>Pseudomonadota</taxon>
        <taxon>Alphaproteobacteria</taxon>
        <taxon>Caulobacterales</taxon>
        <taxon>Caulobacteraceae</taxon>
        <taxon>Terricaulis</taxon>
    </lineage>
</organism>
<feature type="transmembrane region" description="Helical" evidence="4">
    <location>
        <begin position="308"/>
        <end position="333"/>
    </location>
</feature>
<dbReference type="RefSeq" id="WP_158765109.1">
    <property type="nucleotide sequence ID" value="NZ_CP047045.1"/>
</dbReference>
<name>A0A6I6MI47_9CAUL</name>
<dbReference type="InterPro" id="IPR011701">
    <property type="entry name" value="MFS"/>
</dbReference>
<dbReference type="PANTHER" id="PTHR23546:SF1">
    <property type="entry name" value="MEMBRANE PROTEIN"/>
    <property type="match status" value="1"/>
</dbReference>
<feature type="transmembrane region" description="Helical" evidence="4">
    <location>
        <begin position="117"/>
        <end position="140"/>
    </location>
</feature>
<dbReference type="AlphaFoldDB" id="A0A6I6MI47"/>
<dbReference type="EMBL" id="CP047045">
    <property type="protein sequence ID" value="QGZ94149.1"/>
    <property type="molecule type" value="Genomic_DNA"/>
</dbReference>
<evidence type="ECO:0000256" key="2">
    <source>
        <dbReference type="ARBA" id="ARBA00022989"/>
    </source>
</evidence>
<evidence type="ECO:0000259" key="5">
    <source>
        <dbReference type="PROSITE" id="PS50850"/>
    </source>
</evidence>
<dbReference type="CDD" id="cd17330">
    <property type="entry name" value="MFS_SLC46_TetA_like"/>
    <property type="match status" value="1"/>
</dbReference>
<feature type="transmembrane region" description="Helical" evidence="4">
    <location>
        <begin position="276"/>
        <end position="296"/>
    </location>
</feature>
<dbReference type="InterPro" id="IPR020846">
    <property type="entry name" value="MFS_dom"/>
</dbReference>
<protein>
    <submittedName>
        <fullName evidence="6">Metal-tetracycline/H(+) antiporter</fullName>
    </submittedName>
</protein>
<sequence length="432" mass="44846">MPDSQPPLPHAEAAANAPIGRNRQFRLLFVCLLVIGAGNSMLLAVAPPLVRQLNLADSSVGWIFSLSALLWVFASPYWGRLSDRIGRKPVAALGLAAYAVSMASFGAVVLLGLNNVLVGMGLFVALMLARSIFGAFGSASSPAAQAYIADRTTVFERTEQLAGLTSAFALGQAFGPAICAALAAWVGLVFPIWLIALLAAGAAFSIWRYLPENTPPKVERPRGEWRASLALMNDRRLSAYLLYGFALSVVAGVTVQVFGLFTMDRLGVEGSRGAELTAAGFMVNALALLATQLAVLPRLQMGPRSLMAWGAGLLALGVGIQIVAPSLGALLVAQAVQGLGAGLARPGFTGGASVAVKSHEQGAAAGLVVATNGAGFVFSPLIGGVAYERFGMNVPLLIAVGILIGMTVFALMSRRLRNVVVDGPQPTDPTNP</sequence>
<feature type="domain" description="Major facilitator superfamily (MFS) profile" evidence="5">
    <location>
        <begin position="24"/>
        <end position="417"/>
    </location>
</feature>
<evidence type="ECO:0000256" key="4">
    <source>
        <dbReference type="SAM" id="Phobius"/>
    </source>
</evidence>
<feature type="transmembrane region" description="Helical" evidence="4">
    <location>
        <begin position="27"/>
        <end position="47"/>
    </location>
</feature>
<keyword evidence="2 4" id="KW-1133">Transmembrane helix</keyword>
<keyword evidence="7" id="KW-1185">Reference proteome</keyword>